<dbReference type="Proteomes" id="UP000448199">
    <property type="component" value="Unassembled WGS sequence"/>
</dbReference>
<protein>
    <submittedName>
        <fullName evidence="1">Uncharacterized protein</fullName>
    </submittedName>
</protein>
<proteinExistence type="predicted"/>
<dbReference type="AlphaFoldDB" id="A0A844XPS2"/>
<sequence>MSAARFSPDEWRGHCLNYFARFEAAVSKSLEVAKEAGRVAKIRHLAGQQLADLIVLSEEVEGTSKQLKAFSNALNAWQIIEPKRQFLAHGVGPLAHEQNGDWLLLLDVNSYRSNVASFTRWAVREKEAEHFATDLTNAFKAMSGQLGHFRKRIQQK</sequence>
<evidence type="ECO:0000313" key="1">
    <source>
        <dbReference type="EMBL" id="MXO47971.1"/>
    </source>
</evidence>
<reference evidence="1 2" key="1">
    <citation type="submission" date="2019-12" db="EMBL/GenBank/DDBJ databases">
        <title>Genomic-based taxomic classification of the family Erythrobacteraceae.</title>
        <authorList>
            <person name="Xu L."/>
        </authorList>
    </citation>
    <scope>NUCLEOTIDE SEQUENCE [LARGE SCALE GENOMIC DNA]</scope>
    <source>
        <strain evidence="1 2">DSM 17792</strain>
    </source>
</reference>
<gene>
    <name evidence="1" type="ORF">GRI69_06855</name>
</gene>
<organism evidence="1 2">
    <name type="scientific">Qipengyuania vulgaris</name>
    <dbReference type="NCBI Taxonomy" id="291985"/>
    <lineage>
        <taxon>Bacteria</taxon>
        <taxon>Pseudomonadati</taxon>
        <taxon>Pseudomonadota</taxon>
        <taxon>Alphaproteobacteria</taxon>
        <taxon>Sphingomonadales</taxon>
        <taxon>Erythrobacteraceae</taxon>
        <taxon>Qipengyuania</taxon>
    </lineage>
</organism>
<keyword evidence="2" id="KW-1185">Reference proteome</keyword>
<dbReference type="RefSeq" id="WP_160727532.1">
    <property type="nucleotide sequence ID" value="NZ_WTYC01000003.1"/>
</dbReference>
<comment type="caution">
    <text evidence="1">The sequence shown here is derived from an EMBL/GenBank/DDBJ whole genome shotgun (WGS) entry which is preliminary data.</text>
</comment>
<name>A0A844XPS2_9SPHN</name>
<evidence type="ECO:0000313" key="2">
    <source>
        <dbReference type="Proteomes" id="UP000448199"/>
    </source>
</evidence>
<dbReference type="OrthoDB" id="7477678at2"/>
<dbReference type="EMBL" id="WTYC01000003">
    <property type="protein sequence ID" value="MXO47971.1"/>
    <property type="molecule type" value="Genomic_DNA"/>
</dbReference>
<accession>A0A844XPS2</accession>